<dbReference type="Pfam" id="PF07717">
    <property type="entry name" value="OB_NTP_bind"/>
    <property type="match status" value="1"/>
</dbReference>
<evidence type="ECO:0000259" key="7">
    <source>
        <dbReference type="PROSITE" id="PS51192"/>
    </source>
</evidence>
<reference evidence="9 10" key="1">
    <citation type="submission" date="2024-01" db="EMBL/GenBank/DDBJ databases">
        <title>A draft genome for the cacao thread blight pathogen Marasmiellus scandens.</title>
        <authorList>
            <person name="Baruah I.K."/>
            <person name="Leung J."/>
            <person name="Bukari Y."/>
            <person name="Amoako-Attah I."/>
            <person name="Meinhardt L.W."/>
            <person name="Bailey B.A."/>
            <person name="Cohen S.P."/>
        </authorList>
    </citation>
    <scope>NUCLEOTIDE SEQUENCE [LARGE SCALE GENOMIC DNA]</scope>
    <source>
        <strain evidence="9 10">GH-19</strain>
    </source>
</reference>
<dbReference type="InterPro" id="IPR014001">
    <property type="entry name" value="Helicase_ATP-bd"/>
</dbReference>
<dbReference type="InterPro" id="IPR056328">
    <property type="entry name" value="DSRM_DHX29"/>
</dbReference>
<keyword evidence="4 9" id="KW-0347">Helicase</keyword>
<feature type="region of interest" description="Disordered" evidence="6">
    <location>
        <begin position="1"/>
        <end position="42"/>
    </location>
</feature>
<keyword evidence="5" id="KW-0067">ATP-binding</keyword>
<dbReference type="InterPro" id="IPR011709">
    <property type="entry name" value="DEAD-box_helicase_OB_fold"/>
</dbReference>
<dbReference type="Pfam" id="PF00271">
    <property type="entry name" value="Helicase_C"/>
    <property type="match status" value="1"/>
</dbReference>
<evidence type="ECO:0000313" key="9">
    <source>
        <dbReference type="EMBL" id="KAK7465503.1"/>
    </source>
</evidence>
<dbReference type="PANTHER" id="PTHR18934:SF267">
    <property type="entry name" value="ATP-DEPENDENT RNA HELICASE YLR419W-RELATED"/>
    <property type="match status" value="1"/>
</dbReference>
<dbReference type="PANTHER" id="PTHR18934">
    <property type="entry name" value="ATP-DEPENDENT RNA HELICASE"/>
    <property type="match status" value="1"/>
</dbReference>
<protein>
    <recommendedName>
        <fullName evidence="1">RNA helicase</fullName>
        <ecNumber evidence="1">3.6.4.13</ecNumber>
    </recommendedName>
</protein>
<feature type="compositionally biased region" description="Basic residues" evidence="6">
    <location>
        <begin position="526"/>
        <end position="536"/>
    </location>
</feature>
<proteinExistence type="predicted"/>
<dbReference type="PROSITE" id="PS00690">
    <property type="entry name" value="DEAH_ATP_HELICASE"/>
    <property type="match status" value="1"/>
</dbReference>
<evidence type="ECO:0000256" key="1">
    <source>
        <dbReference type="ARBA" id="ARBA00012552"/>
    </source>
</evidence>
<feature type="compositionally biased region" description="Basic and acidic residues" evidence="6">
    <location>
        <begin position="168"/>
        <end position="195"/>
    </location>
</feature>
<dbReference type="InterPro" id="IPR001650">
    <property type="entry name" value="Helicase_C-like"/>
</dbReference>
<feature type="compositionally biased region" description="Basic and acidic residues" evidence="6">
    <location>
        <begin position="21"/>
        <end position="34"/>
    </location>
</feature>
<keyword evidence="3 9" id="KW-0378">Hydrolase</keyword>
<dbReference type="EMBL" id="JBANRG010000006">
    <property type="protein sequence ID" value="KAK7465503.1"/>
    <property type="molecule type" value="Genomic_DNA"/>
</dbReference>
<dbReference type="SUPFAM" id="SSF52540">
    <property type="entry name" value="P-loop containing nucleoside triphosphate hydrolases"/>
    <property type="match status" value="1"/>
</dbReference>
<dbReference type="SMART" id="SM00490">
    <property type="entry name" value="HELICc"/>
    <property type="match status" value="1"/>
</dbReference>
<evidence type="ECO:0000313" key="10">
    <source>
        <dbReference type="Proteomes" id="UP001498398"/>
    </source>
</evidence>
<dbReference type="SMART" id="SM00847">
    <property type="entry name" value="HA2"/>
    <property type="match status" value="1"/>
</dbReference>
<organism evidence="9 10">
    <name type="scientific">Marasmiellus scandens</name>
    <dbReference type="NCBI Taxonomy" id="2682957"/>
    <lineage>
        <taxon>Eukaryota</taxon>
        <taxon>Fungi</taxon>
        <taxon>Dikarya</taxon>
        <taxon>Basidiomycota</taxon>
        <taxon>Agaricomycotina</taxon>
        <taxon>Agaricomycetes</taxon>
        <taxon>Agaricomycetidae</taxon>
        <taxon>Agaricales</taxon>
        <taxon>Marasmiineae</taxon>
        <taxon>Omphalotaceae</taxon>
        <taxon>Marasmiellus</taxon>
    </lineage>
</organism>
<dbReference type="PROSITE" id="PS51194">
    <property type="entry name" value="HELICASE_CTER"/>
    <property type="match status" value="1"/>
</dbReference>
<keyword evidence="10" id="KW-1185">Reference proteome</keyword>
<dbReference type="InterPro" id="IPR007502">
    <property type="entry name" value="Helicase-assoc_dom"/>
</dbReference>
<evidence type="ECO:0000259" key="8">
    <source>
        <dbReference type="PROSITE" id="PS51194"/>
    </source>
</evidence>
<dbReference type="InterPro" id="IPR048333">
    <property type="entry name" value="HA2_WH"/>
</dbReference>
<accession>A0ABR1JQ60</accession>
<dbReference type="Gene3D" id="3.40.50.300">
    <property type="entry name" value="P-loop containing nucleotide triphosphate hydrolases"/>
    <property type="match status" value="2"/>
</dbReference>
<dbReference type="Gene3D" id="1.20.120.1080">
    <property type="match status" value="1"/>
</dbReference>
<comment type="caution">
    <text evidence="9">The sequence shown here is derived from an EMBL/GenBank/DDBJ whole genome shotgun (WGS) entry which is preliminary data.</text>
</comment>
<dbReference type="Pfam" id="PF24385">
    <property type="entry name" value="DSRM_DHX29"/>
    <property type="match status" value="1"/>
</dbReference>
<keyword evidence="2" id="KW-0547">Nucleotide-binding</keyword>
<evidence type="ECO:0000256" key="5">
    <source>
        <dbReference type="ARBA" id="ARBA00022840"/>
    </source>
</evidence>
<dbReference type="Pfam" id="PF04408">
    <property type="entry name" value="WHD_HA2"/>
    <property type="match status" value="1"/>
</dbReference>
<dbReference type="SMART" id="SM00487">
    <property type="entry name" value="DEXDc"/>
    <property type="match status" value="1"/>
</dbReference>
<dbReference type="Proteomes" id="UP001498398">
    <property type="component" value="Unassembled WGS sequence"/>
</dbReference>
<dbReference type="Pfam" id="PF21010">
    <property type="entry name" value="HA2_C"/>
    <property type="match status" value="1"/>
</dbReference>
<dbReference type="PROSITE" id="PS51192">
    <property type="entry name" value="HELICASE_ATP_BIND_1"/>
    <property type="match status" value="1"/>
</dbReference>
<dbReference type="GO" id="GO:0003724">
    <property type="term" value="F:RNA helicase activity"/>
    <property type="evidence" value="ECO:0007669"/>
    <property type="project" value="UniProtKB-EC"/>
</dbReference>
<dbReference type="EC" id="3.6.4.13" evidence="1"/>
<feature type="region of interest" description="Disordered" evidence="6">
    <location>
        <begin position="510"/>
        <end position="536"/>
    </location>
</feature>
<dbReference type="InterPro" id="IPR002464">
    <property type="entry name" value="DNA/RNA_helicase_DEAH_CS"/>
</dbReference>
<evidence type="ECO:0000256" key="6">
    <source>
        <dbReference type="SAM" id="MobiDB-lite"/>
    </source>
</evidence>
<sequence>MPPRRGIVKSGNAGNSSKTVKPSEDTHKGTENADSKPLFPPGSKYPLSLLHERCQKNGWEKPVVDTRQRAGGFTFIVTLSKMNKKTSQKDSVQLEPHPPKLCPTALEARHWGATYAFLATAYNLTGFYLQGQENTVLSFIANKEEHKKAPEHQKWMYDADPFAARKEVDERQARAAEKRAEAAADTSDDSKDTRKGKGASNEFAKALPVKMAGSLREMVEELVKQGLSTHSDLNDTSTLVISPQEAPEITAQLQRLGFKSRQATNAVEYLSKPSPVSANLLHAFSPLEACIEYLVLHIPESDLPQRFLPSKEASDPFVTSVHTGNDDLKSRWIQERAVKVAGFPPYIVKECTADNRLVNDWALLIAALGKRLLGESSEELFTPTSEDPFTVNQEEVEALGGHFEEPGHCVLPLFSAPISLHILVSSEDSYPNRQKMPIYLTSTSVPAYVRLHLLSCLLQAIKSPEFAESDGFLMAAMQCVEEHWAQIEDQGPPDISDVLQHILPAKRLPSYQQTPSKPASEEPKPSKRPLTKSFRRAQRSDLEIKQEFEKIRQGEKYNQLMAGRKRLPAFSAKEQFLGLLESNRVVVVVGETGCGKTTQLPQFILDSMITGSNGSKASIVITQPRRLSAIGVAARVATERMDDGSVGYAIRGESKVTNKTSLLFCTTGVVLRRLSVGDKLKDVSHIVVDEVHERSVDGDLLLLELRELLKSHPNLKVILMSATINHEIFVKYFNNAPLLTIPGFTHPVADLYLEDVIPQIQYRPALANTGQKSNDKSQKALYDHFKTLGLDDQNVQAIQRVTGFNRIDYQLIAALVSHIINTATQTGGILIFLPGVQEIRECINAVRGVVPKDGDILPLHANLTSAEQMKVFAKTSSWKIIATTDVAETSITIDDVIYVIDSGKVKEIQYDPDTNISRLSETWVTQAAARQRRGRAGRTQPGTCYKLYTRKQEQDMTKHPVPEILRIPLENVFLSVKAMREEVDVKVYLGRAVDPPKVTAMDRAESILDELGVLDENQLTALGRHLAMLPIDLRLGKMLVLGTIFKCLEPILTIAACLSSKPMFLSPTEKRDEAKQAKTRFLRGNSDLLTDLNAYSECMRLSKEQKSQSFIKQFCDENFISSTTVREISMLRREYFETLTSIGFIPFNSELSSSSLNINSANLNLIKSIVLGGLWPRIARVQLPNKNIKFDKVQGGTVQRENAAKDYWFHDLGGKRVFLHPSSVLFEHSSWKSFLLVYFQKVETSKSFLRDATEIPIWSILLFGGRLVPHHIQKGLVVKAKDGDLKLQADARIGALANQLRRILDAQLQQCFEDGTTLDAEDNAVITAMLALLTYDGLSE</sequence>
<evidence type="ECO:0000256" key="4">
    <source>
        <dbReference type="ARBA" id="ARBA00022806"/>
    </source>
</evidence>
<dbReference type="InterPro" id="IPR011545">
    <property type="entry name" value="DEAD/DEAH_box_helicase_dom"/>
</dbReference>
<dbReference type="Pfam" id="PF00270">
    <property type="entry name" value="DEAD"/>
    <property type="match status" value="1"/>
</dbReference>
<feature type="domain" description="Helicase C-terminal" evidence="8">
    <location>
        <begin position="814"/>
        <end position="980"/>
    </location>
</feature>
<dbReference type="CDD" id="cd17917">
    <property type="entry name" value="DEXHc_RHA-like"/>
    <property type="match status" value="1"/>
</dbReference>
<dbReference type="GO" id="GO:0016787">
    <property type="term" value="F:hydrolase activity"/>
    <property type="evidence" value="ECO:0007669"/>
    <property type="project" value="UniProtKB-KW"/>
</dbReference>
<dbReference type="CDD" id="cd18791">
    <property type="entry name" value="SF2_C_RHA"/>
    <property type="match status" value="1"/>
</dbReference>
<dbReference type="InterPro" id="IPR027417">
    <property type="entry name" value="P-loop_NTPase"/>
</dbReference>
<name>A0ABR1JQ60_9AGAR</name>
<evidence type="ECO:0000256" key="3">
    <source>
        <dbReference type="ARBA" id="ARBA00022801"/>
    </source>
</evidence>
<evidence type="ECO:0000256" key="2">
    <source>
        <dbReference type="ARBA" id="ARBA00022741"/>
    </source>
</evidence>
<feature type="region of interest" description="Disordered" evidence="6">
    <location>
        <begin position="168"/>
        <end position="200"/>
    </location>
</feature>
<feature type="domain" description="Helicase ATP-binding" evidence="7">
    <location>
        <begin position="577"/>
        <end position="742"/>
    </location>
</feature>
<gene>
    <name evidence="9" type="primary">ucp12</name>
    <name evidence="9" type="ORF">VKT23_005478</name>
</gene>